<dbReference type="InterPro" id="IPR011009">
    <property type="entry name" value="Kinase-like_dom_sf"/>
</dbReference>
<evidence type="ECO:0000259" key="13">
    <source>
        <dbReference type="PROSITE" id="PS50011"/>
    </source>
</evidence>
<dbReference type="InterPro" id="IPR017441">
    <property type="entry name" value="Protein_kinase_ATP_BS"/>
</dbReference>
<dbReference type="PANTHER" id="PTHR24418">
    <property type="entry name" value="TYROSINE-PROTEIN KINASE"/>
    <property type="match status" value="1"/>
</dbReference>
<feature type="binding site" evidence="12">
    <location>
        <position position="44"/>
    </location>
    <ligand>
        <name>ATP</name>
        <dbReference type="ChEBI" id="CHEBI:30616"/>
    </ligand>
</feature>
<dbReference type="STRING" id="400727.A0A2T7NBR2"/>
<evidence type="ECO:0000256" key="1">
    <source>
        <dbReference type="ARBA" id="ARBA00011903"/>
    </source>
</evidence>
<keyword evidence="11" id="KW-0460">Magnesium</keyword>
<evidence type="ECO:0000256" key="5">
    <source>
        <dbReference type="ARBA" id="ARBA00022777"/>
    </source>
</evidence>
<dbReference type="EC" id="2.7.10.2" evidence="1"/>
<feature type="binding site" evidence="10">
    <location>
        <position position="140"/>
    </location>
    <ligand>
        <name>ATP</name>
        <dbReference type="ChEBI" id="CHEBI:30616"/>
    </ligand>
</feature>
<protein>
    <recommendedName>
        <fullName evidence="1">non-specific protein-tyrosine kinase</fullName>
        <ecNumber evidence="1">2.7.10.2</ecNumber>
    </recommendedName>
</protein>
<dbReference type="Proteomes" id="UP000245119">
    <property type="component" value="Linkage Group LG14"/>
</dbReference>
<organism evidence="14 15">
    <name type="scientific">Pomacea canaliculata</name>
    <name type="common">Golden apple snail</name>
    <dbReference type="NCBI Taxonomy" id="400727"/>
    <lineage>
        <taxon>Eukaryota</taxon>
        <taxon>Metazoa</taxon>
        <taxon>Spiralia</taxon>
        <taxon>Lophotrochozoa</taxon>
        <taxon>Mollusca</taxon>
        <taxon>Gastropoda</taxon>
        <taxon>Caenogastropoda</taxon>
        <taxon>Architaenioglossa</taxon>
        <taxon>Ampullarioidea</taxon>
        <taxon>Ampullariidae</taxon>
        <taxon>Pomacea</taxon>
    </lineage>
</organism>
<keyword evidence="4 10" id="KW-0547">Nucleotide-binding</keyword>
<dbReference type="FunFam" id="3.30.200.20:FF:000053">
    <property type="entry name" value="Tyrosine-protein kinase"/>
    <property type="match status" value="1"/>
</dbReference>
<dbReference type="PROSITE" id="PS50011">
    <property type="entry name" value="PROTEIN_KINASE_DOM"/>
    <property type="match status" value="1"/>
</dbReference>
<keyword evidence="6 10" id="KW-0067">ATP-binding</keyword>
<feature type="domain" description="Protein kinase" evidence="13">
    <location>
        <begin position="16"/>
        <end position="270"/>
    </location>
</feature>
<evidence type="ECO:0000256" key="3">
    <source>
        <dbReference type="ARBA" id="ARBA00022679"/>
    </source>
</evidence>
<dbReference type="PIRSF" id="PIRSF000615">
    <property type="entry name" value="TyrPK_CSF1-R"/>
    <property type="match status" value="1"/>
</dbReference>
<dbReference type="SUPFAM" id="SSF56112">
    <property type="entry name" value="Protein kinase-like (PK-like)"/>
    <property type="match status" value="1"/>
</dbReference>
<accession>A0A2T7NBR2</accession>
<evidence type="ECO:0000256" key="8">
    <source>
        <dbReference type="ARBA" id="ARBA00023137"/>
    </source>
</evidence>
<dbReference type="EMBL" id="PZQS01000014">
    <property type="protein sequence ID" value="PVD18616.1"/>
    <property type="molecule type" value="Genomic_DNA"/>
</dbReference>
<dbReference type="InterPro" id="IPR000719">
    <property type="entry name" value="Prot_kinase_dom"/>
</dbReference>
<dbReference type="PROSITE" id="PS00107">
    <property type="entry name" value="PROTEIN_KINASE_ATP"/>
    <property type="match status" value="1"/>
</dbReference>
<keyword evidence="8" id="KW-0829">Tyrosine-protein kinase</keyword>
<dbReference type="InterPro" id="IPR050198">
    <property type="entry name" value="Non-receptor_tyrosine_kinases"/>
</dbReference>
<evidence type="ECO:0000256" key="4">
    <source>
        <dbReference type="ARBA" id="ARBA00022741"/>
    </source>
</evidence>
<evidence type="ECO:0000256" key="12">
    <source>
        <dbReference type="PROSITE-ProRule" id="PRU10141"/>
    </source>
</evidence>
<keyword evidence="2" id="KW-0597">Phosphoprotein</keyword>
<keyword evidence="11" id="KW-0479">Metal-binding</keyword>
<dbReference type="GO" id="GO:0046872">
    <property type="term" value="F:metal ion binding"/>
    <property type="evidence" value="ECO:0007669"/>
    <property type="project" value="UniProtKB-KW"/>
</dbReference>
<evidence type="ECO:0000256" key="2">
    <source>
        <dbReference type="ARBA" id="ARBA00022553"/>
    </source>
</evidence>
<keyword evidence="5" id="KW-0418">Kinase</keyword>
<dbReference type="FunFam" id="1.10.510.10:FF:000554">
    <property type="entry name" value="Predicted protein"/>
    <property type="match status" value="1"/>
</dbReference>
<dbReference type="AlphaFoldDB" id="A0A2T7NBR2"/>
<keyword evidence="7" id="KW-0727">SH2 domain</keyword>
<evidence type="ECO:0000256" key="10">
    <source>
        <dbReference type="PIRSR" id="PIRSR000615-2"/>
    </source>
</evidence>
<dbReference type="Pfam" id="PF07714">
    <property type="entry name" value="PK_Tyr_Ser-Thr"/>
    <property type="match status" value="1"/>
</dbReference>
<evidence type="ECO:0000313" key="14">
    <source>
        <dbReference type="EMBL" id="PVD18616.1"/>
    </source>
</evidence>
<evidence type="ECO:0000313" key="15">
    <source>
        <dbReference type="Proteomes" id="UP000245119"/>
    </source>
</evidence>
<dbReference type="InterPro" id="IPR001245">
    <property type="entry name" value="Ser-Thr/Tyr_kinase_cat_dom"/>
</dbReference>
<comment type="catalytic activity">
    <reaction evidence="9">
        <text>L-tyrosyl-[protein] + ATP = O-phospho-L-tyrosyl-[protein] + ADP + H(+)</text>
        <dbReference type="Rhea" id="RHEA:10596"/>
        <dbReference type="Rhea" id="RHEA-COMP:10136"/>
        <dbReference type="Rhea" id="RHEA-COMP:20101"/>
        <dbReference type="ChEBI" id="CHEBI:15378"/>
        <dbReference type="ChEBI" id="CHEBI:30616"/>
        <dbReference type="ChEBI" id="CHEBI:46858"/>
        <dbReference type="ChEBI" id="CHEBI:61978"/>
        <dbReference type="ChEBI" id="CHEBI:456216"/>
        <dbReference type="EC" id="2.7.10.2"/>
    </reaction>
</comment>
<dbReference type="Gene3D" id="1.10.510.10">
    <property type="entry name" value="Transferase(Phosphotransferase) domain 1"/>
    <property type="match status" value="1"/>
</dbReference>
<dbReference type="OrthoDB" id="346907at2759"/>
<evidence type="ECO:0000256" key="7">
    <source>
        <dbReference type="ARBA" id="ARBA00022999"/>
    </source>
</evidence>
<proteinExistence type="predicted"/>
<evidence type="ECO:0000256" key="6">
    <source>
        <dbReference type="ARBA" id="ARBA00022840"/>
    </source>
</evidence>
<sequence>MERGRQDEYNTTRDTLHLVKRLGSGQFAEVWHAKWNGSKEVAAKMQKMDCVSTASFLDEAQILKTLQHPNIISLLGVCCEREPVYLLTEYMVNGRLSLYLREGAGQSLTVTQLIYIGAQIADAMAYMEKENFIHRNLGARNILVGEQNRVKVAGFGMTRTKDDPDFNFRRGLKMAIKWMAPEVLSYNKYSTKADVWSFGVVLIEIFTYGKEPYEGMPSKEAFESVQNGYRMPRPEMCPAEVYDVILSCWQTNSHSRPSFDFLNTFLHDYET</sequence>
<dbReference type="PRINTS" id="PR00109">
    <property type="entry name" value="TYRKINASE"/>
</dbReference>
<dbReference type="GO" id="GO:0005524">
    <property type="term" value="F:ATP binding"/>
    <property type="evidence" value="ECO:0007669"/>
    <property type="project" value="UniProtKB-UniRule"/>
</dbReference>
<keyword evidence="3" id="KW-0808">Transferase</keyword>
<evidence type="ECO:0000256" key="9">
    <source>
        <dbReference type="ARBA" id="ARBA00051245"/>
    </source>
</evidence>
<feature type="binding site" evidence="11">
    <location>
        <position position="141"/>
    </location>
    <ligand>
        <name>Mg(2+)</name>
        <dbReference type="ChEBI" id="CHEBI:18420"/>
    </ligand>
</feature>
<name>A0A2T7NBR2_POMCA</name>
<reference evidence="14 15" key="1">
    <citation type="submission" date="2018-04" db="EMBL/GenBank/DDBJ databases">
        <title>The genome of golden apple snail Pomacea canaliculata provides insight into stress tolerance and invasive adaptation.</title>
        <authorList>
            <person name="Liu C."/>
            <person name="Liu B."/>
            <person name="Ren Y."/>
            <person name="Zhang Y."/>
            <person name="Wang H."/>
            <person name="Li S."/>
            <person name="Jiang F."/>
            <person name="Yin L."/>
            <person name="Zhang G."/>
            <person name="Qian W."/>
            <person name="Fan W."/>
        </authorList>
    </citation>
    <scope>NUCLEOTIDE SEQUENCE [LARGE SCALE GENOMIC DNA]</scope>
    <source>
        <strain evidence="14">SZHN2017</strain>
        <tissue evidence="14">Muscle</tissue>
    </source>
</reference>
<gene>
    <name evidence="14" type="ORF">C0Q70_21166</name>
</gene>
<comment type="caution">
    <text evidence="14">The sequence shown here is derived from an EMBL/GenBank/DDBJ whole genome shotgun (WGS) entry which is preliminary data.</text>
</comment>
<keyword evidence="15" id="KW-1185">Reference proteome</keyword>
<evidence type="ECO:0000256" key="11">
    <source>
        <dbReference type="PIRSR" id="PIRSR000615-3"/>
    </source>
</evidence>
<dbReference type="GO" id="GO:0004715">
    <property type="term" value="F:non-membrane spanning protein tyrosine kinase activity"/>
    <property type="evidence" value="ECO:0007669"/>
    <property type="project" value="UniProtKB-EC"/>
</dbReference>